<keyword evidence="2" id="KW-1185">Reference proteome</keyword>
<name>A0ACB9KRB8_BAUVA</name>
<dbReference type="Proteomes" id="UP000828941">
    <property type="component" value="Chromosome 13"/>
</dbReference>
<protein>
    <submittedName>
        <fullName evidence="1">Uncharacterized protein</fullName>
    </submittedName>
</protein>
<gene>
    <name evidence="1" type="ORF">L6164_033310</name>
</gene>
<proteinExistence type="predicted"/>
<comment type="caution">
    <text evidence="1">The sequence shown here is derived from an EMBL/GenBank/DDBJ whole genome shotgun (WGS) entry which is preliminary data.</text>
</comment>
<accession>A0ACB9KRB8</accession>
<organism evidence="1 2">
    <name type="scientific">Bauhinia variegata</name>
    <name type="common">Purple orchid tree</name>
    <name type="synonym">Phanera variegata</name>
    <dbReference type="NCBI Taxonomy" id="167791"/>
    <lineage>
        <taxon>Eukaryota</taxon>
        <taxon>Viridiplantae</taxon>
        <taxon>Streptophyta</taxon>
        <taxon>Embryophyta</taxon>
        <taxon>Tracheophyta</taxon>
        <taxon>Spermatophyta</taxon>
        <taxon>Magnoliopsida</taxon>
        <taxon>eudicotyledons</taxon>
        <taxon>Gunneridae</taxon>
        <taxon>Pentapetalae</taxon>
        <taxon>rosids</taxon>
        <taxon>fabids</taxon>
        <taxon>Fabales</taxon>
        <taxon>Fabaceae</taxon>
        <taxon>Cercidoideae</taxon>
        <taxon>Cercideae</taxon>
        <taxon>Bauhiniinae</taxon>
        <taxon>Bauhinia</taxon>
    </lineage>
</organism>
<sequence length="102" mass="12032">MVLIKILFFLLADFPFCHYSLTLPIVYIYIGDGSKARILEEETRKMFHDGLQRKLLSFFKDLLSSSYPQLVAHIHINCLPFILHDLQNLELILYLFDFLVKL</sequence>
<dbReference type="EMBL" id="CM039438">
    <property type="protein sequence ID" value="KAI4299889.1"/>
    <property type="molecule type" value="Genomic_DNA"/>
</dbReference>
<evidence type="ECO:0000313" key="2">
    <source>
        <dbReference type="Proteomes" id="UP000828941"/>
    </source>
</evidence>
<reference evidence="1 2" key="1">
    <citation type="journal article" date="2022" name="DNA Res.">
        <title>Chromosomal-level genome assembly of the orchid tree Bauhinia variegata (Leguminosae; Cercidoideae) supports the allotetraploid origin hypothesis of Bauhinia.</title>
        <authorList>
            <person name="Zhong Y."/>
            <person name="Chen Y."/>
            <person name="Zheng D."/>
            <person name="Pang J."/>
            <person name="Liu Y."/>
            <person name="Luo S."/>
            <person name="Meng S."/>
            <person name="Qian L."/>
            <person name="Wei D."/>
            <person name="Dai S."/>
            <person name="Zhou R."/>
        </authorList>
    </citation>
    <scope>NUCLEOTIDE SEQUENCE [LARGE SCALE GENOMIC DNA]</scope>
    <source>
        <strain evidence="1">BV-YZ2020</strain>
    </source>
</reference>
<evidence type="ECO:0000313" key="1">
    <source>
        <dbReference type="EMBL" id="KAI4299889.1"/>
    </source>
</evidence>